<dbReference type="OrthoDB" id="3557304at2759"/>
<evidence type="ECO:0000313" key="1">
    <source>
        <dbReference type="EMBL" id="CAG8972324.1"/>
    </source>
</evidence>
<gene>
    <name evidence="1" type="ORF">HYALB_00001727</name>
</gene>
<dbReference type="Proteomes" id="UP000701801">
    <property type="component" value="Unassembled WGS sequence"/>
</dbReference>
<reference evidence="1" key="1">
    <citation type="submission" date="2021-07" db="EMBL/GenBank/DDBJ databases">
        <authorList>
            <person name="Durling M."/>
        </authorList>
    </citation>
    <scope>NUCLEOTIDE SEQUENCE</scope>
</reference>
<accession>A0A9N9LHA3</accession>
<organism evidence="1 2">
    <name type="scientific">Hymenoscyphus albidus</name>
    <dbReference type="NCBI Taxonomy" id="595503"/>
    <lineage>
        <taxon>Eukaryota</taxon>
        <taxon>Fungi</taxon>
        <taxon>Dikarya</taxon>
        <taxon>Ascomycota</taxon>
        <taxon>Pezizomycotina</taxon>
        <taxon>Leotiomycetes</taxon>
        <taxon>Helotiales</taxon>
        <taxon>Helotiaceae</taxon>
        <taxon>Hymenoscyphus</taxon>
    </lineage>
</organism>
<sequence length="107" mass="12195">MQNARTEVLSGRDERILHRSDSRQIDRKIIKQLLRDFEGEEYRPEEPDHRIPAIVNDSVLEAARQVQGFEGGDVTYGATYDADQGMTYKSAPTLPSQLLERYKAGID</sequence>
<name>A0A9N9LHA3_9HELO</name>
<proteinExistence type="predicted"/>
<dbReference type="EMBL" id="CAJVRM010000041">
    <property type="protein sequence ID" value="CAG8972324.1"/>
    <property type="molecule type" value="Genomic_DNA"/>
</dbReference>
<comment type="caution">
    <text evidence="1">The sequence shown here is derived from an EMBL/GenBank/DDBJ whole genome shotgun (WGS) entry which is preliminary data.</text>
</comment>
<keyword evidence="2" id="KW-1185">Reference proteome</keyword>
<dbReference type="AlphaFoldDB" id="A0A9N9LHA3"/>
<evidence type="ECO:0000313" key="2">
    <source>
        <dbReference type="Proteomes" id="UP000701801"/>
    </source>
</evidence>
<protein>
    <submittedName>
        <fullName evidence="1">Uncharacterized protein</fullName>
    </submittedName>
</protein>